<dbReference type="Proteomes" id="UP000749559">
    <property type="component" value="Unassembled WGS sequence"/>
</dbReference>
<dbReference type="InterPro" id="IPR052617">
    <property type="entry name" value="Huntingtin-int_K"/>
</dbReference>
<dbReference type="PANTHER" id="PTHR31184:SF2">
    <property type="entry name" value="HUNTINGTIN-INTERACTING PROTEIN K"/>
    <property type="match status" value="1"/>
</dbReference>
<reference evidence="2" key="1">
    <citation type="submission" date="2022-03" db="EMBL/GenBank/DDBJ databases">
        <authorList>
            <person name="Martin C."/>
        </authorList>
    </citation>
    <scope>NUCLEOTIDE SEQUENCE</scope>
</reference>
<dbReference type="InterPro" id="IPR038922">
    <property type="entry name" value="HYPK_UBA"/>
</dbReference>
<comment type="caution">
    <text evidence="2">The sequence shown here is derived from an EMBL/GenBank/DDBJ whole genome shotgun (WGS) entry which is preliminary data.</text>
</comment>
<dbReference type="EMBL" id="CAIIXF020000007">
    <property type="protein sequence ID" value="CAH1790574.1"/>
    <property type="molecule type" value="Genomic_DNA"/>
</dbReference>
<dbReference type="Gene3D" id="1.10.8.10">
    <property type="entry name" value="DNA helicase RuvA subunit, C-terminal domain"/>
    <property type="match status" value="1"/>
</dbReference>
<feature type="region of interest" description="Disordered" evidence="1">
    <location>
        <begin position="1"/>
        <end position="24"/>
    </location>
</feature>
<dbReference type="OrthoDB" id="285219at2759"/>
<evidence type="ECO:0000313" key="3">
    <source>
        <dbReference type="Proteomes" id="UP000749559"/>
    </source>
</evidence>
<keyword evidence="3" id="KW-1185">Reference proteome</keyword>
<dbReference type="AlphaFoldDB" id="A0A8J1UX39"/>
<protein>
    <submittedName>
        <fullName evidence="2">Uncharacterized protein</fullName>
    </submittedName>
</protein>
<dbReference type="InterPro" id="IPR044034">
    <property type="entry name" value="NAC-like_UBA"/>
</dbReference>
<dbReference type="PANTHER" id="PTHR31184">
    <property type="entry name" value="HUNTINGTIN-INTERACTING PROTEIN K FAMILY MEMBER"/>
    <property type="match status" value="1"/>
</dbReference>
<dbReference type="GO" id="GO:0043066">
    <property type="term" value="P:negative regulation of apoptotic process"/>
    <property type="evidence" value="ECO:0007669"/>
    <property type="project" value="TreeGrafter"/>
</dbReference>
<gene>
    <name evidence="2" type="ORF">OFUS_LOCUS15762</name>
</gene>
<dbReference type="GO" id="GO:0050821">
    <property type="term" value="P:protein stabilization"/>
    <property type="evidence" value="ECO:0007669"/>
    <property type="project" value="TreeGrafter"/>
</dbReference>
<evidence type="ECO:0000256" key="1">
    <source>
        <dbReference type="SAM" id="MobiDB-lite"/>
    </source>
</evidence>
<proteinExistence type="predicted"/>
<dbReference type="CDD" id="cd14361">
    <property type="entry name" value="UBA_HYPK"/>
    <property type="match status" value="1"/>
</dbReference>
<organism evidence="2 3">
    <name type="scientific">Owenia fusiformis</name>
    <name type="common">Polychaete worm</name>
    <dbReference type="NCBI Taxonomy" id="6347"/>
    <lineage>
        <taxon>Eukaryota</taxon>
        <taxon>Metazoa</taxon>
        <taxon>Spiralia</taxon>
        <taxon>Lophotrochozoa</taxon>
        <taxon>Annelida</taxon>
        <taxon>Polychaeta</taxon>
        <taxon>Sedentaria</taxon>
        <taxon>Canalipalpata</taxon>
        <taxon>Sabellida</taxon>
        <taxon>Oweniida</taxon>
        <taxon>Oweniidae</taxon>
        <taxon>Owenia</taxon>
    </lineage>
</organism>
<sequence length="114" mass="13091">MAEEEIEQSEDVRVQKKVGKHDDGAADLEKVTDYVEEAEISPQNISDAMKVMNERKARELQEKQTRERELSQVKINKDDVELIVNEMEISRTLAERKLREHGGNAVEALIELTN</sequence>
<dbReference type="Pfam" id="PF19026">
    <property type="entry name" value="UBA_HYPK"/>
    <property type="match status" value="1"/>
</dbReference>
<accession>A0A8J1UX39</accession>
<name>A0A8J1UX39_OWEFU</name>
<evidence type="ECO:0000313" key="2">
    <source>
        <dbReference type="EMBL" id="CAH1790574.1"/>
    </source>
</evidence>
<feature type="compositionally biased region" description="Basic and acidic residues" evidence="1">
    <location>
        <begin position="10"/>
        <end position="24"/>
    </location>
</feature>